<keyword evidence="12" id="KW-1185">Reference proteome</keyword>
<dbReference type="PANTHER" id="PTHR31086">
    <property type="entry name" value="ALUMINUM-ACTIVATED MALATE TRANSPORTER 10"/>
    <property type="match status" value="1"/>
</dbReference>
<evidence type="ECO:0000313" key="12">
    <source>
        <dbReference type="Proteomes" id="UP001374584"/>
    </source>
</evidence>
<comment type="subcellular location">
    <subcellularLocation>
        <location evidence="1">Membrane</location>
        <topology evidence="1">Multi-pass membrane protein</topology>
    </subcellularLocation>
</comment>
<feature type="region of interest" description="Disordered" evidence="9">
    <location>
        <begin position="466"/>
        <end position="492"/>
    </location>
</feature>
<proteinExistence type="inferred from homology"/>
<keyword evidence="3" id="KW-0813">Transport</keyword>
<organism evidence="11 12">
    <name type="scientific">Phaseolus coccineus</name>
    <name type="common">Scarlet runner bean</name>
    <name type="synonym">Phaseolus multiflorus</name>
    <dbReference type="NCBI Taxonomy" id="3886"/>
    <lineage>
        <taxon>Eukaryota</taxon>
        <taxon>Viridiplantae</taxon>
        <taxon>Streptophyta</taxon>
        <taxon>Embryophyta</taxon>
        <taxon>Tracheophyta</taxon>
        <taxon>Spermatophyta</taxon>
        <taxon>Magnoliopsida</taxon>
        <taxon>eudicotyledons</taxon>
        <taxon>Gunneridae</taxon>
        <taxon>Pentapetalae</taxon>
        <taxon>rosids</taxon>
        <taxon>fabids</taxon>
        <taxon>Fabales</taxon>
        <taxon>Fabaceae</taxon>
        <taxon>Papilionoideae</taxon>
        <taxon>50 kb inversion clade</taxon>
        <taxon>NPAAA clade</taxon>
        <taxon>indigoferoid/millettioid clade</taxon>
        <taxon>Phaseoleae</taxon>
        <taxon>Phaseolus</taxon>
    </lineage>
</organism>
<evidence type="ECO:0000256" key="9">
    <source>
        <dbReference type="SAM" id="MobiDB-lite"/>
    </source>
</evidence>
<dbReference type="GO" id="GO:0034220">
    <property type="term" value="P:monoatomic ion transmembrane transport"/>
    <property type="evidence" value="ECO:0007669"/>
    <property type="project" value="UniProtKB-KW"/>
</dbReference>
<keyword evidence="6" id="KW-0406">Ion transport</keyword>
<dbReference type="AlphaFoldDB" id="A0AAN9MLH6"/>
<evidence type="ECO:0000256" key="2">
    <source>
        <dbReference type="ARBA" id="ARBA00007079"/>
    </source>
</evidence>
<dbReference type="InterPro" id="IPR020966">
    <property type="entry name" value="ALMT"/>
</dbReference>
<evidence type="ECO:0000256" key="6">
    <source>
        <dbReference type="ARBA" id="ARBA00023065"/>
    </source>
</evidence>
<comment type="caution">
    <text evidence="11">The sequence shown here is derived from an EMBL/GenBank/DDBJ whole genome shotgun (WGS) entry which is preliminary data.</text>
</comment>
<evidence type="ECO:0008006" key="13">
    <source>
        <dbReference type="Google" id="ProtNLM"/>
    </source>
</evidence>
<accession>A0AAN9MLH6</accession>
<gene>
    <name evidence="11" type="ORF">VNO80_16093</name>
</gene>
<evidence type="ECO:0000256" key="5">
    <source>
        <dbReference type="ARBA" id="ARBA00022989"/>
    </source>
</evidence>
<sequence length="492" mass="54447">MARGKEATKEVEWRIKVEDDTLKSKVVGCMWAVTAGLALKLCKFVKKAWELGVNDPRKFIHCLKVGIALSAVSLFYYWKPLYDGVGGNAMWAVMTVVVVFEYTAGATIYKTVNRMCGTSLAGFLGIGVHWVASRAGEQFEPIIVGVSLFLLASAATFSRFIPTIKARFDYGAMIFILTFCLVSISGYRVDELLVMAQYRMFTIIIGSILCIIVSLVIRPIWAGFELFVLVTGNLDKLANSLQCCVAQYFDGSETPDEDSDKQLLGYKCVLSSKATEESMANLARWEPSHGRFNFRHPWRQYVKIGASMRSCASCLDALIGCINSDNKASDEMKKNMKSISMKVGADCASVIREVANTMRKMRKSSKLDIRVTEMNSAAEELRSLLSCYPNTVNTPSHNAKCSTQTETAPSDIPLAAKVEISLMQIVQVVTVASLLIEIVARVEGIVEAVEELSDLANFQPEMCVKSKQHSPDSKISPDQQNDEETDRTLQMV</sequence>
<keyword evidence="5 10" id="KW-1133">Transmembrane helix</keyword>
<keyword evidence="8" id="KW-0407">Ion channel</keyword>
<evidence type="ECO:0000256" key="8">
    <source>
        <dbReference type="ARBA" id="ARBA00023303"/>
    </source>
</evidence>
<evidence type="ECO:0000256" key="3">
    <source>
        <dbReference type="ARBA" id="ARBA00022448"/>
    </source>
</evidence>
<evidence type="ECO:0000256" key="7">
    <source>
        <dbReference type="ARBA" id="ARBA00023136"/>
    </source>
</evidence>
<comment type="similarity">
    <text evidence="2">Belongs to the aromatic acid exporter (TC 2.A.85) family.</text>
</comment>
<dbReference type="GO" id="GO:0015743">
    <property type="term" value="P:malate transport"/>
    <property type="evidence" value="ECO:0007669"/>
    <property type="project" value="InterPro"/>
</dbReference>
<dbReference type="GO" id="GO:0016020">
    <property type="term" value="C:membrane"/>
    <property type="evidence" value="ECO:0007669"/>
    <property type="project" value="UniProtKB-SubCell"/>
</dbReference>
<evidence type="ECO:0000256" key="1">
    <source>
        <dbReference type="ARBA" id="ARBA00004141"/>
    </source>
</evidence>
<feature type="transmembrane region" description="Helical" evidence="10">
    <location>
        <begin position="198"/>
        <end position="217"/>
    </location>
</feature>
<reference evidence="11 12" key="1">
    <citation type="submission" date="2024-01" db="EMBL/GenBank/DDBJ databases">
        <title>The genomes of 5 underutilized Papilionoideae crops provide insights into root nodulation and disease resistanc.</title>
        <authorList>
            <person name="Jiang F."/>
        </authorList>
    </citation>
    <scope>NUCLEOTIDE SEQUENCE [LARGE SCALE GENOMIC DNA]</scope>
    <source>
        <strain evidence="11">JINMINGXINNONG_FW02</strain>
        <tissue evidence="11">Leaves</tissue>
    </source>
</reference>
<keyword evidence="4 10" id="KW-0812">Transmembrane</keyword>
<feature type="transmembrane region" description="Helical" evidence="10">
    <location>
        <begin position="90"/>
        <end position="109"/>
    </location>
</feature>
<feature type="transmembrane region" description="Helical" evidence="10">
    <location>
        <begin position="59"/>
        <end position="78"/>
    </location>
</feature>
<feature type="transmembrane region" description="Helical" evidence="10">
    <location>
        <begin position="142"/>
        <end position="161"/>
    </location>
</feature>
<protein>
    <recommendedName>
        <fullName evidence="13">Aluminum-activated malate transporter</fullName>
    </recommendedName>
</protein>
<feature type="transmembrane region" description="Helical" evidence="10">
    <location>
        <begin position="168"/>
        <end position="186"/>
    </location>
</feature>
<evidence type="ECO:0000256" key="4">
    <source>
        <dbReference type="ARBA" id="ARBA00022692"/>
    </source>
</evidence>
<dbReference type="EMBL" id="JAYMYR010000006">
    <property type="protein sequence ID" value="KAK7356815.1"/>
    <property type="molecule type" value="Genomic_DNA"/>
</dbReference>
<evidence type="ECO:0000256" key="10">
    <source>
        <dbReference type="SAM" id="Phobius"/>
    </source>
</evidence>
<name>A0AAN9MLH6_PHACN</name>
<dbReference type="Pfam" id="PF11744">
    <property type="entry name" value="ALMT"/>
    <property type="match status" value="2"/>
</dbReference>
<keyword evidence="7 10" id="KW-0472">Membrane</keyword>
<evidence type="ECO:0000313" key="11">
    <source>
        <dbReference type="EMBL" id="KAK7356815.1"/>
    </source>
</evidence>
<dbReference type="Proteomes" id="UP001374584">
    <property type="component" value="Unassembled WGS sequence"/>
</dbReference>